<organism evidence="2">
    <name type="scientific">Eiseniibacteriota bacterium</name>
    <dbReference type="NCBI Taxonomy" id="2212470"/>
    <lineage>
        <taxon>Bacteria</taxon>
        <taxon>Candidatus Eiseniibacteriota</taxon>
    </lineage>
</organism>
<gene>
    <name evidence="2" type="ORF">ENO08_03810</name>
</gene>
<comment type="caution">
    <text evidence="2">The sequence shown here is derived from an EMBL/GenBank/DDBJ whole genome shotgun (WGS) entry which is preliminary data.</text>
</comment>
<name>A0A7V2F371_UNCEI</name>
<dbReference type="Pfam" id="PF13399">
    <property type="entry name" value="LytR_C"/>
    <property type="match status" value="1"/>
</dbReference>
<dbReference type="Proteomes" id="UP000886069">
    <property type="component" value="Unassembled WGS sequence"/>
</dbReference>
<dbReference type="EMBL" id="DSEC01000268">
    <property type="protein sequence ID" value="HER43565.1"/>
    <property type="molecule type" value="Genomic_DNA"/>
</dbReference>
<reference evidence="2" key="1">
    <citation type="journal article" date="2020" name="mSystems">
        <title>Genome- and Community-Level Interaction Insights into Carbon Utilization and Element Cycling Functions of Hydrothermarchaeota in Hydrothermal Sediment.</title>
        <authorList>
            <person name="Zhou Z."/>
            <person name="Liu Y."/>
            <person name="Xu W."/>
            <person name="Pan J."/>
            <person name="Luo Z.H."/>
            <person name="Li M."/>
        </authorList>
    </citation>
    <scope>NUCLEOTIDE SEQUENCE [LARGE SCALE GENOMIC DNA]</scope>
    <source>
        <strain evidence="2">SpSt-1233</strain>
    </source>
</reference>
<sequence length="139" mass="15314">MAGAKRRRAGIPARFWAGVACLAVALSVAVRWSGIGDRLRGEAPPMQVEVLNGTGESGLAMRTAVELRKAGIDVLIVKDAEHFHFERSIIVDRRGDRDLVSRLSGLTGCRRVVEQKQERPLVDVTFVIGRDMSDFSIDR</sequence>
<dbReference type="Gene3D" id="3.30.70.2390">
    <property type="match status" value="1"/>
</dbReference>
<feature type="domain" description="LytR/CpsA/Psr regulator C-terminal" evidence="1">
    <location>
        <begin position="47"/>
        <end position="131"/>
    </location>
</feature>
<accession>A0A7V2F371</accession>
<evidence type="ECO:0000259" key="1">
    <source>
        <dbReference type="Pfam" id="PF13399"/>
    </source>
</evidence>
<dbReference type="AlphaFoldDB" id="A0A7V2F371"/>
<protein>
    <submittedName>
        <fullName evidence="2">LytR family transcriptional regulator</fullName>
    </submittedName>
</protein>
<evidence type="ECO:0000313" key="2">
    <source>
        <dbReference type="EMBL" id="HER43565.1"/>
    </source>
</evidence>
<proteinExistence type="predicted"/>
<dbReference type="InterPro" id="IPR027381">
    <property type="entry name" value="LytR/CpsA/Psr_C"/>
</dbReference>